<dbReference type="RefSeq" id="WP_267768650.1">
    <property type="nucleotide sequence ID" value="NZ_JAPNKE010000002.1"/>
</dbReference>
<comment type="caution">
    <text evidence="1">The sequence shown here is derived from an EMBL/GenBank/DDBJ whole genome shotgun (WGS) entry which is preliminary data.</text>
</comment>
<reference evidence="1" key="1">
    <citation type="submission" date="2022-11" db="EMBL/GenBank/DDBJ databases">
        <title>Minimal conservation of predation-associated metabolite biosynthetic gene clusters underscores biosynthetic potential of Myxococcota including descriptions for ten novel species: Archangium lansinium sp. nov., Myxococcus landrumus sp. nov., Nannocystis bai.</title>
        <authorList>
            <person name="Ahearne A."/>
            <person name="Stevens C."/>
            <person name="Phillips K."/>
        </authorList>
    </citation>
    <scope>NUCLEOTIDE SEQUENCE</scope>
    <source>
        <strain evidence="1">Na p29</strain>
    </source>
</reference>
<dbReference type="AlphaFoldDB" id="A0A9X3EVR0"/>
<dbReference type="Proteomes" id="UP001150924">
    <property type="component" value="Unassembled WGS sequence"/>
</dbReference>
<keyword evidence="2" id="KW-1185">Reference proteome</keyword>
<name>A0A9X3EVR0_9BACT</name>
<dbReference type="InterPro" id="IPR013433">
    <property type="entry name" value="PHA_gran_rgn"/>
</dbReference>
<sequence length="96" mass="10776">MAQIDIRRANPLGKATARERTEALARRLEAKFDIRWQWKGDDLAFNAPQGPARGTAGTISVEESHVRVQVALPLLLRAFKGRVEDRVKEELDKLVG</sequence>
<dbReference type="NCBIfam" id="TIGR02610">
    <property type="entry name" value="PHA_gran_rgn"/>
    <property type="match status" value="1"/>
</dbReference>
<dbReference type="Pfam" id="PF09650">
    <property type="entry name" value="PHA_gran_rgn"/>
    <property type="match status" value="1"/>
</dbReference>
<protein>
    <submittedName>
        <fullName evidence="1">Polyhydroxyalkanoic acid system family protein</fullName>
    </submittedName>
</protein>
<proteinExistence type="predicted"/>
<evidence type="ECO:0000313" key="2">
    <source>
        <dbReference type="Proteomes" id="UP001150924"/>
    </source>
</evidence>
<evidence type="ECO:0000313" key="1">
    <source>
        <dbReference type="EMBL" id="MCY1006453.1"/>
    </source>
</evidence>
<accession>A0A9X3EVR0</accession>
<dbReference type="EMBL" id="JAPNKE010000002">
    <property type="protein sequence ID" value="MCY1006453.1"/>
    <property type="molecule type" value="Genomic_DNA"/>
</dbReference>
<gene>
    <name evidence="1" type="ORF">OV079_12960</name>
</gene>
<organism evidence="1 2">
    <name type="scientific">Nannocystis pusilla</name>
    <dbReference type="NCBI Taxonomy" id="889268"/>
    <lineage>
        <taxon>Bacteria</taxon>
        <taxon>Pseudomonadati</taxon>
        <taxon>Myxococcota</taxon>
        <taxon>Polyangia</taxon>
        <taxon>Nannocystales</taxon>
        <taxon>Nannocystaceae</taxon>
        <taxon>Nannocystis</taxon>
    </lineage>
</organism>